<dbReference type="GO" id="GO:0016477">
    <property type="term" value="P:cell migration"/>
    <property type="evidence" value="ECO:0007669"/>
    <property type="project" value="TreeGrafter"/>
</dbReference>
<dbReference type="FunFam" id="2.60.40.60:FF:000008">
    <property type="entry name" value="Cadherin 24"/>
    <property type="match status" value="1"/>
</dbReference>
<dbReference type="FunFam" id="2.60.40.60:FF:000009">
    <property type="entry name" value="Cadherin 24"/>
    <property type="match status" value="1"/>
</dbReference>
<dbReference type="GO" id="GO:0000902">
    <property type="term" value="P:cell morphogenesis"/>
    <property type="evidence" value="ECO:0007669"/>
    <property type="project" value="TreeGrafter"/>
</dbReference>
<dbReference type="KEGG" id="tru:101072738"/>
<reference evidence="14" key="3">
    <citation type="submission" date="2025-09" db="UniProtKB">
        <authorList>
            <consortium name="Ensembl"/>
        </authorList>
    </citation>
    <scope>IDENTIFICATION</scope>
</reference>
<dbReference type="PROSITE" id="PS50268">
    <property type="entry name" value="CADHERIN_2"/>
    <property type="match status" value="5"/>
</dbReference>
<evidence type="ECO:0000256" key="6">
    <source>
        <dbReference type="ARBA" id="ARBA00022989"/>
    </source>
</evidence>
<evidence type="ECO:0000256" key="1">
    <source>
        <dbReference type="ARBA" id="ARBA00004251"/>
    </source>
</evidence>
<dbReference type="Pfam" id="PF01049">
    <property type="entry name" value="CADH_Y-type_LIR"/>
    <property type="match status" value="1"/>
</dbReference>
<feature type="compositionally biased region" description="Gly residues" evidence="11">
    <location>
        <begin position="1345"/>
        <end position="1367"/>
    </location>
</feature>
<reference evidence="14 15" key="1">
    <citation type="journal article" date="2011" name="Genome Biol. Evol.">
        <title>Integration of the genetic map and genome assembly of fugu facilitates insights into distinct features of genome evolution in teleosts and mammals.</title>
        <authorList>
            <person name="Kai W."/>
            <person name="Kikuchi K."/>
            <person name="Tohari S."/>
            <person name="Chew A.K."/>
            <person name="Tay A."/>
            <person name="Fujiwara A."/>
            <person name="Hosoya S."/>
            <person name="Suetake H."/>
            <person name="Naruse K."/>
            <person name="Brenner S."/>
            <person name="Suzuki Y."/>
            <person name="Venkatesh B."/>
        </authorList>
    </citation>
    <scope>NUCLEOTIDE SEQUENCE [LARGE SCALE GENOMIC DNA]</scope>
</reference>
<evidence type="ECO:0000256" key="2">
    <source>
        <dbReference type="ARBA" id="ARBA00022692"/>
    </source>
</evidence>
<dbReference type="GO" id="GO:0007156">
    <property type="term" value="P:homophilic cell adhesion via plasma membrane adhesion molecules"/>
    <property type="evidence" value="ECO:0007669"/>
    <property type="project" value="InterPro"/>
</dbReference>
<feature type="compositionally biased region" description="Polar residues" evidence="11">
    <location>
        <begin position="1260"/>
        <end position="1272"/>
    </location>
</feature>
<evidence type="ECO:0000256" key="12">
    <source>
        <dbReference type="SAM" id="SignalP"/>
    </source>
</evidence>
<feature type="compositionally biased region" description="Polar residues" evidence="11">
    <location>
        <begin position="258"/>
        <end position="279"/>
    </location>
</feature>
<feature type="domain" description="Cadherin" evidence="13">
    <location>
        <begin position="673"/>
        <end position="785"/>
    </location>
</feature>
<dbReference type="FunFam" id="4.10.900.10:FF:000015">
    <property type="entry name" value="Cadherin 24, type 2b"/>
    <property type="match status" value="1"/>
</dbReference>
<evidence type="ECO:0000256" key="3">
    <source>
        <dbReference type="ARBA" id="ARBA00022737"/>
    </source>
</evidence>
<keyword evidence="12" id="KW-0732">Signal</keyword>
<dbReference type="GO" id="GO:0002009">
    <property type="term" value="P:morphogenesis of an epithelium"/>
    <property type="evidence" value="ECO:0007669"/>
    <property type="project" value="UniProtKB-ARBA"/>
</dbReference>
<dbReference type="GO" id="GO:0005509">
    <property type="term" value="F:calcium ion binding"/>
    <property type="evidence" value="ECO:0007669"/>
    <property type="project" value="UniProtKB-UniRule"/>
</dbReference>
<feature type="compositionally biased region" description="Basic and acidic residues" evidence="11">
    <location>
        <begin position="132"/>
        <end position="151"/>
    </location>
</feature>
<dbReference type="Gene3D" id="2.60.40.60">
    <property type="entry name" value="Cadherins"/>
    <property type="match status" value="5"/>
</dbReference>
<dbReference type="CTD" id="100007192"/>
<evidence type="ECO:0000313" key="15">
    <source>
        <dbReference type="Proteomes" id="UP000005226"/>
    </source>
</evidence>
<feature type="compositionally biased region" description="Polar residues" evidence="11">
    <location>
        <begin position="380"/>
        <end position="390"/>
    </location>
</feature>
<evidence type="ECO:0000256" key="10">
    <source>
        <dbReference type="RuleBase" id="RU004357"/>
    </source>
</evidence>
<name>H2V7K1_TAKRU</name>
<evidence type="ECO:0000256" key="4">
    <source>
        <dbReference type="ARBA" id="ARBA00022837"/>
    </source>
</evidence>
<dbReference type="SMART" id="SM00112">
    <property type="entry name" value="CA"/>
    <property type="match status" value="5"/>
</dbReference>
<dbReference type="PRINTS" id="PR00205">
    <property type="entry name" value="CADHERIN"/>
</dbReference>
<feature type="region of interest" description="Disordered" evidence="11">
    <location>
        <begin position="82"/>
        <end position="154"/>
    </location>
</feature>
<keyword evidence="6" id="KW-1133">Transmembrane helix</keyword>
<dbReference type="CDD" id="cd11304">
    <property type="entry name" value="Cadherin_repeat"/>
    <property type="match status" value="5"/>
</dbReference>
<comment type="function">
    <text evidence="10">Cadherins are calcium-dependent cell adhesion proteins.</text>
</comment>
<keyword evidence="3" id="KW-0677">Repeat</keyword>
<feature type="domain" description="Cadherin" evidence="13">
    <location>
        <begin position="564"/>
        <end position="672"/>
    </location>
</feature>
<dbReference type="InParanoid" id="H2V7K1"/>
<feature type="domain" description="Cadherin" evidence="13">
    <location>
        <begin position="891"/>
        <end position="995"/>
    </location>
</feature>
<feature type="signal peptide" evidence="12">
    <location>
        <begin position="1"/>
        <end position="21"/>
    </location>
</feature>
<feature type="compositionally biased region" description="Basic and acidic residues" evidence="11">
    <location>
        <begin position="1537"/>
        <end position="1547"/>
    </location>
</feature>
<evidence type="ECO:0000256" key="11">
    <source>
        <dbReference type="SAM" id="MobiDB-lite"/>
    </source>
</evidence>
<keyword evidence="7" id="KW-0472">Membrane</keyword>
<evidence type="ECO:0000313" key="14">
    <source>
        <dbReference type="Ensembl" id="ENSTRUP00000045190.3"/>
    </source>
</evidence>
<feature type="region of interest" description="Disordered" evidence="11">
    <location>
        <begin position="1525"/>
        <end position="1600"/>
    </location>
</feature>
<feature type="compositionally biased region" description="Polar residues" evidence="11">
    <location>
        <begin position="1236"/>
        <end position="1249"/>
    </location>
</feature>
<feature type="region of interest" description="Disordered" evidence="11">
    <location>
        <begin position="1220"/>
        <end position="1279"/>
    </location>
</feature>
<comment type="subcellular location">
    <subcellularLocation>
        <location evidence="1 9">Cell membrane</location>
        <topology evidence="1 9">Single-pass type I membrane protein</topology>
    </subcellularLocation>
</comment>
<dbReference type="GO" id="GO:0044331">
    <property type="term" value="P:cell-cell adhesion mediated by cadherin"/>
    <property type="evidence" value="ECO:0007669"/>
    <property type="project" value="TreeGrafter"/>
</dbReference>
<dbReference type="PANTHER" id="PTHR24027:SF272">
    <property type="entry name" value="CADHERIN-24"/>
    <property type="match status" value="1"/>
</dbReference>
<dbReference type="OMA" id="VDHNYSG"/>
<dbReference type="SUPFAM" id="SSF49313">
    <property type="entry name" value="Cadherin-like"/>
    <property type="match status" value="5"/>
</dbReference>
<evidence type="ECO:0000256" key="5">
    <source>
        <dbReference type="ARBA" id="ARBA00022889"/>
    </source>
</evidence>
<evidence type="ECO:0000256" key="9">
    <source>
        <dbReference type="RuleBase" id="RU003318"/>
    </source>
</evidence>
<dbReference type="GO" id="GO:0007043">
    <property type="term" value="P:cell-cell junction assembly"/>
    <property type="evidence" value="ECO:0007669"/>
    <property type="project" value="TreeGrafter"/>
</dbReference>
<proteinExistence type="predicted"/>
<evidence type="ECO:0000256" key="8">
    <source>
        <dbReference type="PROSITE-ProRule" id="PRU00043"/>
    </source>
</evidence>
<evidence type="ECO:0000256" key="7">
    <source>
        <dbReference type="ARBA" id="ARBA00023136"/>
    </source>
</evidence>
<dbReference type="GO" id="GO:0016342">
    <property type="term" value="C:catenin complex"/>
    <property type="evidence" value="ECO:0007669"/>
    <property type="project" value="TreeGrafter"/>
</dbReference>
<dbReference type="InterPro" id="IPR020894">
    <property type="entry name" value="Cadherin_CS"/>
</dbReference>
<feature type="region of interest" description="Disordered" evidence="11">
    <location>
        <begin position="362"/>
        <end position="398"/>
    </location>
</feature>
<keyword evidence="5 9" id="KW-0130">Cell adhesion</keyword>
<dbReference type="PANTHER" id="PTHR24027">
    <property type="entry name" value="CADHERIN-23"/>
    <property type="match status" value="1"/>
</dbReference>
<feature type="region of interest" description="Disordered" evidence="11">
    <location>
        <begin position="257"/>
        <end position="349"/>
    </location>
</feature>
<feature type="region of interest" description="Disordered" evidence="11">
    <location>
        <begin position="410"/>
        <end position="432"/>
    </location>
</feature>
<dbReference type="GO" id="GO:0045296">
    <property type="term" value="F:cadherin binding"/>
    <property type="evidence" value="ECO:0007669"/>
    <property type="project" value="TreeGrafter"/>
</dbReference>
<feature type="domain" description="Cadherin" evidence="13">
    <location>
        <begin position="483"/>
        <end position="563"/>
    </location>
</feature>
<feature type="compositionally biased region" description="Basic and acidic residues" evidence="11">
    <location>
        <begin position="1565"/>
        <end position="1587"/>
    </location>
</feature>
<dbReference type="FunFam" id="2.60.40.60:FF:000017">
    <property type="entry name" value="Cadherin 24"/>
    <property type="match status" value="1"/>
</dbReference>
<feature type="domain" description="Cadherin" evidence="13">
    <location>
        <begin position="786"/>
        <end position="891"/>
    </location>
</feature>
<evidence type="ECO:0000259" key="13">
    <source>
        <dbReference type="PROSITE" id="PS50268"/>
    </source>
</evidence>
<dbReference type="Proteomes" id="UP000005226">
    <property type="component" value="Chromosome 22"/>
</dbReference>
<dbReference type="GO" id="GO:0005912">
    <property type="term" value="C:adherens junction"/>
    <property type="evidence" value="ECO:0007669"/>
    <property type="project" value="TreeGrafter"/>
</dbReference>
<keyword evidence="15" id="KW-1185">Reference proteome</keyword>
<dbReference type="OrthoDB" id="6079678at2759"/>
<dbReference type="GO" id="GO:0008013">
    <property type="term" value="F:beta-catenin binding"/>
    <property type="evidence" value="ECO:0007669"/>
    <property type="project" value="TreeGrafter"/>
</dbReference>
<dbReference type="InterPro" id="IPR039808">
    <property type="entry name" value="Cadherin"/>
</dbReference>
<keyword evidence="2 9" id="KW-0812">Transmembrane</keyword>
<feature type="compositionally biased region" description="Low complexity" evidence="11">
    <location>
        <begin position="1220"/>
        <end position="1235"/>
    </location>
</feature>
<dbReference type="SUPFAM" id="SSF88633">
    <property type="entry name" value="Positive stranded ssRNA viruses"/>
    <property type="match status" value="1"/>
</dbReference>
<dbReference type="InterPro" id="IPR027397">
    <property type="entry name" value="Catenin-bd_sf"/>
</dbReference>
<feature type="compositionally biased region" description="Basic and acidic residues" evidence="11">
    <location>
        <begin position="90"/>
        <end position="124"/>
    </location>
</feature>
<feature type="region of interest" description="Disordered" evidence="11">
    <location>
        <begin position="1323"/>
        <end position="1376"/>
    </location>
</feature>
<dbReference type="InterPro" id="IPR000233">
    <property type="entry name" value="Cadherin_Y-type_LIR"/>
</dbReference>
<feature type="chain" id="PRO_5025518899" evidence="12">
    <location>
        <begin position="22"/>
        <end position="1600"/>
    </location>
</feature>
<feature type="compositionally biased region" description="Low complexity" evidence="11">
    <location>
        <begin position="1335"/>
        <end position="1344"/>
    </location>
</feature>
<gene>
    <name evidence="14" type="primary">cdh24</name>
</gene>
<protein>
    <submittedName>
        <fullName evidence="14">Cadherin 24, type 2b</fullName>
    </submittedName>
</protein>
<sequence>MIARNLLLLVSLVLWEGLTGGAATGKIVRRKGVGTSHLGKLVERDASMDANALPVVTLRNLISYEQTADSGTYSYSKISQGRATQSAANGERKAFKPKREVEPVDKKEAALHASNKEPVHEAKKAKNNTKNVEGKTGKSDKSLHHKSELHGNRTRLVCRSRCRSDSGIHTTGVPGKGFSADSTRKLNLTGSYGVLKLLSKENLVRIVNSQMQNVPSRSVASKGGRSRKRDLIDVNHGQLEAQKVQRQDVAVAPLHSGLDNQTALPNGSPVTGPDLNQDQADGAPNNPPGEVSPDVGRGQARVGLQGPVRSLSTPGSEVGLGPEKEAITSQTEPPLASAKHLPPHVLSATNDAPSLLTMQPLGARGSAADSHRDPLAESVHSAQTELSTAQYPPDEDNKLVNSSHVLKLHPAPEWSRDAKEASAQVGSSENGNGLVFEEAEEDAGRAEPAGPRSRSRRSWIWNQFFVIEEYAGPEPVLIGRLHTDMDRNDGRTKYVLRGEGAGSVFVIDEKTGNIHVTKPLDREEKDEYRLIATATDRLTDRALEPSSQFIIRVQDINDNPPVFDEGPYSASVPEMANIGTSIIQVTATDADDPTYGNSAKLVYTLVQGQQYFSVDPQTGILRTAVPDMDRETQDQYLVLLQAKDMGGHLGGLSGTTTVTVKLTDVNDNPPRFTQSMWSFSVSELAIPGAEIGRISATDADLGENAKLEYTILEGESGDTFNISGMNQEAIITLNRAVDYESRSSYSFSVEVLNPIVDPRFLRRGPFKDRASIRVAVLDADEPPRFARARYHMDVSENCPPACTVGRVSAVDPDTGLTNNIRFSIDPQSDPEALFRIAPDAGLITTAMELDREREHWHNITVIATQRDNPSQVSRVVVAIETLDLNDNAPELDRQYTTAMCDSSSVGQVVQVLRAIDRDEGGNDSTVYFSIPPDSSVALNFSVRDSGGPTASLVLLSQLQPLSRSASSSHTLFVPLVLRDGTSGLTSTGTVTVSVCPCLRGGARAEEKEKDKQTEGEWDWEREAVCLPQQSTLPSPGLSTAALLAILACVATLLAVSALSLSLRRQKRDSLSPLEEDDVRENIITYDDEGGGEADTAAFDIAALQSAPHSSRSRGYRTLDSRNVRYALRTQDKCPTYSWAQNPAVEFTAAGGPLYGRLCYSSHTLPVLRRTPGGPFEAGLAELGYRFPGGQPDHSLVIQNQGAMVGPMESGAVYVAQADLSSGSRTGSRTGSRDGTAPQSASDGGTPRTSDSQERGGGTGTASNCTEGSSSLDKMSHTQDMDWVQSETLPREHNLVMTRSGSVMGPGPATGAWVCDSATLPMMGRRASRTGSSPKASSSGQAESNNGGGAGSGGAGAAGTDGANGGASDGQQQPASGHNYATVLQGEVSGQRDYSGTLGRGGLQIGSNFVVARQDREGGGISSVYPEAPGFTGEWRDRVGIGGYILGRRDITPQIFPFPGQPRGTYGFGPGWVPGMEAARGAPGSSGPSLALRVGEFLRLRLAQVTFDPSQPPYDSVQVYGLEGTGSRAGSLSSLESEGEKDTEKEEWGTGLEEWGPQFQKLAQLFKDREKEREDKEKVEETEKKEDPEGGAEPAGEEGKD</sequence>
<dbReference type="FunFam" id="2.60.40.60:FF:000200">
    <property type="entry name" value="Cadherin 24, type 2b"/>
    <property type="match status" value="1"/>
</dbReference>
<organism evidence="14 15">
    <name type="scientific">Takifugu rubripes</name>
    <name type="common">Japanese pufferfish</name>
    <name type="synonym">Fugu rubripes</name>
    <dbReference type="NCBI Taxonomy" id="31033"/>
    <lineage>
        <taxon>Eukaryota</taxon>
        <taxon>Metazoa</taxon>
        <taxon>Chordata</taxon>
        <taxon>Craniata</taxon>
        <taxon>Vertebrata</taxon>
        <taxon>Euteleostomi</taxon>
        <taxon>Actinopterygii</taxon>
        <taxon>Neopterygii</taxon>
        <taxon>Teleostei</taxon>
        <taxon>Neoteleostei</taxon>
        <taxon>Acanthomorphata</taxon>
        <taxon>Eupercaria</taxon>
        <taxon>Tetraodontiformes</taxon>
        <taxon>Tetradontoidea</taxon>
        <taxon>Tetraodontidae</taxon>
        <taxon>Takifugu</taxon>
    </lineage>
</organism>
<reference evidence="14" key="2">
    <citation type="submission" date="2025-08" db="UniProtKB">
        <authorList>
            <consortium name="Ensembl"/>
        </authorList>
    </citation>
    <scope>IDENTIFICATION</scope>
</reference>
<dbReference type="Pfam" id="PF00028">
    <property type="entry name" value="Cadherin"/>
    <property type="match status" value="5"/>
</dbReference>
<accession>H2V7K1</accession>
<dbReference type="GO" id="GO:0016339">
    <property type="term" value="P:calcium-dependent cell-cell adhesion via plasma membrane cell adhesion molecules"/>
    <property type="evidence" value="ECO:0007669"/>
    <property type="project" value="TreeGrafter"/>
</dbReference>
<dbReference type="Gene3D" id="4.10.900.10">
    <property type="entry name" value="TCF3-CBD (Catenin binding domain)"/>
    <property type="match status" value="1"/>
</dbReference>
<dbReference type="InterPro" id="IPR015919">
    <property type="entry name" value="Cadherin-like_sf"/>
</dbReference>
<dbReference type="Ensembl" id="ENSTRUT00000045342.3">
    <property type="protein sequence ID" value="ENSTRUP00000045190.3"/>
    <property type="gene ID" value="ENSTRUG00000017632.3"/>
</dbReference>
<dbReference type="GeneTree" id="ENSGT00940000159567"/>
<dbReference type="FunFam" id="2.60.40.60:FF:000373">
    <property type="entry name" value="Ventral neural cadherin"/>
    <property type="match status" value="1"/>
</dbReference>
<dbReference type="PROSITE" id="PS00232">
    <property type="entry name" value="CADHERIN_1"/>
    <property type="match status" value="1"/>
</dbReference>
<dbReference type="GO" id="GO:0034332">
    <property type="term" value="P:adherens junction organization"/>
    <property type="evidence" value="ECO:0007669"/>
    <property type="project" value="TreeGrafter"/>
</dbReference>
<dbReference type="InterPro" id="IPR002126">
    <property type="entry name" value="Cadherin-like_dom"/>
</dbReference>
<keyword evidence="4 8" id="KW-0106">Calcium</keyword>